<dbReference type="AlphaFoldDB" id="A0A0G3GNX6"/>
<keyword evidence="16" id="KW-1185">Reference proteome</keyword>
<reference evidence="15 16" key="1">
    <citation type="submission" date="2015-05" db="EMBL/GenBank/DDBJ databases">
        <title>Complete genome sequence of Corynebacterium epidermidicanis DSM 45586, isolated from the skin of a dog suffering from pruritus.</title>
        <authorList>
            <person name="Ruckert C."/>
            <person name="Albersmeier A."/>
            <person name="Winkler A."/>
            <person name="Tauch A."/>
        </authorList>
    </citation>
    <scope>NUCLEOTIDE SEQUENCE [LARGE SCALE GENOMIC DNA]</scope>
    <source>
        <strain evidence="15 16">DSM 45586</strain>
    </source>
</reference>
<feature type="transmembrane region" description="Helical" evidence="14">
    <location>
        <begin position="234"/>
        <end position="257"/>
    </location>
</feature>
<keyword evidence="9 14" id="KW-0406">Ion transport</keyword>
<dbReference type="GO" id="GO:0031402">
    <property type="term" value="F:sodium ion binding"/>
    <property type="evidence" value="ECO:0007669"/>
    <property type="project" value="UniProtKB-UniRule"/>
</dbReference>
<evidence type="ECO:0000256" key="5">
    <source>
        <dbReference type="ARBA" id="ARBA00022692"/>
    </source>
</evidence>
<dbReference type="GO" id="GO:0005886">
    <property type="term" value="C:plasma membrane"/>
    <property type="evidence" value="ECO:0007669"/>
    <property type="project" value="UniProtKB-SubCell"/>
</dbReference>
<feature type="transmembrane region" description="Helical" evidence="14">
    <location>
        <begin position="405"/>
        <end position="426"/>
    </location>
</feature>
<evidence type="ECO:0000256" key="1">
    <source>
        <dbReference type="ARBA" id="ARBA00004651"/>
    </source>
</evidence>
<evidence type="ECO:0000256" key="10">
    <source>
        <dbReference type="ARBA" id="ARBA00023136"/>
    </source>
</evidence>
<feature type="transmembrane region" description="Helical" evidence="14">
    <location>
        <begin position="433"/>
        <end position="452"/>
    </location>
</feature>
<evidence type="ECO:0000256" key="12">
    <source>
        <dbReference type="ARBA" id="ARBA00033708"/>
    </source>
</evidence>
<feature type="transmembrane region" description="Helical" evidence="14">
    <location>
        <begin position="124"/>
        <end position="141"/>
    </location>
</feature>
<keyword evidence="11 14" id="KW-0739">Sodium transport</keyword>
<gene>
    <name evidence="15" type="primary">putP</name>
    <name evidence="15" type="ORF">CEPID_04920</name>
</gene>
<organism evidence="15 16">
    <name type="scientific">Corynebacterium epidermidicanis</name>
    <dbReference type="NCBI Taxonomy" id="1050174"/>
    <lineage>
        <taxon>Bacteria</taxon>
        <taxon>Bacillati</taxon>
        <taxon>Actinomycetota</taxon>
        <taxon>Actinomycetes</taxon>
        <taxon>Mycobacteriales</taxon>
        <taxon>Corynebacteriaceae</taxon>
        <taxon>Corynebacterium</taxon>
    </lineage>
</organism>
<evidence type="ECO:0000256" key="14">
    <source>
        <dbReference type="RuleBase" id="RU366012"/>
    </source>
</evidence>
<dbReference type="CDD" id="cd11475">
    <property type="entry name" value="SLC5sbd_PutP"/>
    <property type="match status" value="1"/>
</dbReference>
<name>A0A0G3GNX6_9CORY</name>
<dbReference type="GO" id="GO:0005298">
    <property type="term" value="F:proline:sodium symporter activity"/>
    <property type="evidence" value="ECO:0007669"/>
    <property type="project" value="UniProtKB-UniRule"/>
</dbReference>
<keyword evidence="3 14" id="KW-0813">Transport</keyword>
<dbReference type="InterPro" id="IPR050277">
    <property type="entry name" value="Sodium:Solute_Symporter"/>
</dbReference>
<comment type="function">
    <text evidence="14">Catalyzes the sodium-dependent uptake of extracellular L-proline.</text>
</comment>
<dbReference type="NCBIfam" id="TIGR00813">
    <property type="entry name" value="sss"/>
    <property type="match status" value="1"/>
</dbReference>
<keyword evidence="4 14" id="KW-1003">Cell membrane</keyword>
<feature type="transmembrane region" description="Helical" evidence="14">
    <location>
        <begin position="378"/>
        <end position="399"/>
    </location>
</feature>
<comment type="subcellular location">
    <subcellularLocation>
        <location evidence="1 14">Cell membrane</location>
        <topology evidence="1 14">Multi-pass membrane protein</topology>
    </subcellularLocation>
</comment>
<dbReference type="InterPro" id="IPR038377">
    <property type="entry name" value="Na/Glc_symporter_sf"/>
</dbReference>
<dbReference type="GO" id="GO:0015824">
    <property type="term" value="P:proline transport"/>
    <property type="evidence" value="ECO:0007669"/>
    <property type="project" value="UniProtKB-UniRule"/>
</dbReference>
<dbReference type="Proteomes" id="UP000035368">
    <property type="component" value="Chromosome"/>
</dbReference>
<dbReference type="InterPro" id="IPR011851">
    <property type="entry name" value="Na/Pro_symporter"/>
</dbReference>
<dbReference type="PATRIC" id="fig|1050174.4.peg.997"/>
<dbReference type="OrthoDB" id="9789704at2"/>
<dbReference type="InterPro" id="IPR018212">
    <property type="entry name" value="Na/solute_symporter_CS"/>
</dbReference>
<dbReference type="PROSITE" id="PS00456">
    <property type="entry name" value="NA_SOLUT_SYMP_1"/>
    <property type="match status" value="1"/>
</dbReference>
<dbReference type="Pfam" id="PF00474">
    <property type="entry name" value="SSF"/>
    <property type="match status" value="1"/>
</dbReference>
<comment type="similarity">
    <text evidence="2 13">Belongs to the sodium:solute symporter (SSF) (TC 2.A.21) family.</text>
</comment>
<feature type="transmembrane region" description="Helical" evidence="14">
    <location>
        <begin position="192"/>
        <end position="209"/>
    </location>
</feature>
<evidence type="ECO:0000256" key="11">
    <source>
        <dbReference type="ARBA" id="ARBA00023201"/>
    </source>
</evidence>
<proteinExistence type="inferred from homology"/>
<evidence type="ECO:0000256" key="4">
    <source>
        <dbReference type="ARBA" id="ARBA00022475"/>
    </source>
</evidence>
<keyword evidence="7 14" id="KW-1133">Transmembrane helix</keyword>
<evidence type="ECO:0000256" key="9">
    <source>
        <dbReference type="ARBA" id="ARBA00023065"/>
    </source>
</evidence>
<keyword evidence="5 14" id="KW-0812">Transmembrane</keyword>
<dbReference type="GO" id="GO:0015193">
    <property type="term" value="F:L-proline transmembrane transporter activity"/>
    <property type="evidence" value="ECO:0007669"/>
    <property type="project" value="TreeGrafter"/>
</dbReference>
<evidence type="ECO:0000256" key="6">
    <source>
        <dbReference type="ARBA" id="ARBA00022847"/>
    </source>
</evidence>
<dbReference type="PANTHER" id="PTHR48086">
    <property type="entry name" value="SODIUM/PROLINE SYMPORTER-RELATED"/>
    <property type="match status" value="1"/>
</dbReference>
<keyword evidence="6 14" id="KW-0769">Symport</keyword>
<keyword evidence="8 14" id="KW-0915">Sodium</keyword>
<dbReference type="PROSITE" id="PS50283">
    <property type="entry name" value="NA_SOLUT_SYMP_3"/>
    <property type="match status" value="1"/>
</dbReference>
<dbReference type="FunFam" id="1.20.1730.10:FF:000002">
    <property type="entry name" value="Sodium/proline symporter"/>
    <property type="match status" value="1"/>
</dbReference>
<dbReference type="STRING" id="1050174.CEPID_04920"/>
<dbReference type="EMBL" id="CP011541">
    <property type="protein sequence ID" value="AKK02854.1"/>
    <property type="molecule type" value="Genomic_DNA"/>
</dbReference>
<keyword evidence="14" id="KW-0029">Amino-acid transport</keyword>
<dbReference type="NCBIfam" id="TIGR02121">
    <property type="entry name" value="Na_Pro_sym"/>
    <property type="match status" value="1"/>
</dbReference>
<dbReference type="InterPro" id="IPR001734">
    <property type="entry name" value="Na/solute_symporter"/>
</dbReference>
<evidence type="ECO:0000256" key="2">
    <source>
        <dbReference type="ARBA" id="ARBA00006434"/>
    </source>
</evidence>
<dbReference type="Gene3D" id="1.20.1730.10">
    <property type="entry name" value="Sodium/glucose cotransporter"/>
    <property type="match status" value="1"/>
</dbReference>
<keyword evidence="10 14" id="KW-0472">Membrane</keyword>
<dbReference type="PANTHER" id="PTHR48086:SF3">
    <property type="entry name" value="SODIUM_PROLINE SYMPORTER"/>
    <property type="match status" value="1"/>
</dbReference>
<feature type="transmembrane region" description="Helical" evidence="14">
    <location>
        <begin position="76"/>
        <end position="93"/>
    </location>
</feature>
<feature type="transmembrane region" description="Helical" evidence="14">
    <location>
        <begin position="333"/>
        <end position="357"/>
    </location>
</feature>
<evidence type="ECO:0000256" key="7">
    <source>
        <dbReference type="ARBA" id="ARBA00022989"/>
    </source>
</evidence>
<protein>
    <recommendedName>
        <fullName evidence="14">Sodium/proline symporter</fullName>
    </recommendedName>
    <alternativeName>
        <fullName evidence="14">Proline permease</fullName>
    </alternativeName>
</protein>
<feature type="transmembrane region" description="Helical" evidence="14">
    <location>
        <begin position="278"/>
        <end position="304"/>
    </location>
</feature>
<evidence type="ECO:0000256" key="8">
    <source>
        <dbReference type="ARBA" id="ARBA00023053"/>
    </source>
</evidence>
<feature type="transmembrane region" description="Helical" evidence="14">
    <location>
        <begin position="6"/>
        <end position="26"/>
    </location>
</feature>
<feature type="transmembrane region" description="Helical" evidence="14">
    <location>
        <begin position="161"/>
        <end position="185"/>
    </location>
</feature>
<feature type="transmembrane region" description="Helical" evidence="14">
    <location>
        <begin position="464"/>
        <end position="482"/>
    </location>
</feature>
<evidence type="ECO:0000313" key="15">
    <source>
        <dbReference type="EMBL" id="AKK02854.1"/>
    </source>
</evidence>
<evidence type="ECO:0000256" key="13">
    <source>
        <dbReference type="RuleBase" id="RU362091"/>
    </source>
</evidence>
<evidence type="ECO:0000313" key="16">
    <source>
        <dbReference type="Proteomes" id="UP000035368"/>
    </source>
</evidence>
<comment type="catalytic activity">
    <reaction evidence="12">
        <text>L-proline(in) + Na(+)(in) = L-proline(out) + Na(+)(out)</text>
        <dbReference type="Rhea" id="RHEA:28967"/>
        <dbReference type="ChEBI" id="CHEBI:29101"/>
        <dbReference type="ChEBI" id="CHEBI:60039"/>
    </reaction>
</comment>
<sequence length="524" mass="56632">MSEHSWFLIAIVIYMSAMVAIGWWSYRQTSKYDEYMLGGRGLSPTVAALSAGASDMSGWLLMGLPGALFVTGFSELWIAIGLLIGCWVNWKIVAPRLRAYTEVAHNSITVPSFFENRVHDTSRLLRIVSAVVILVFFTFYVSSGIVSGGRYFESTFGGDYLTGMLIVAVITVGYTFVGGFLAVSYTDAVQGLIMFASLIAVPAMALVALDNPSDIFSWASSHEYGPYPDGNPTYFSMISGVSLAAIIGNLAWGLGYFGQPHIVVRFMAMRKPSDAVPGRRIGVFWMLLCVLGAVFTALIGTVFFSQNPDIAVTDRENFETVFLDMGRILFHPLIAGLVLTAVLAAIMSTISSQLLVTSSALIEDLYMIVVKRQPRQKNLIWLSRGAVLAVAIIGVLLAINPSDSILGLVGFAWAGFGSAFGPIMLASLYWKRLNAAGALAGMVTGAVVSFAWGMSPLADSMYEMVPGFALATVAMVLVSLITKAPDAHTADLFDQAVRLSREKGDLTEQMLDHNFTSVPNKKTT</sequence>
<evidence type="ECO:0000256" key="3">
    <source>
        <dbReference type="ARBA" id="ARBA00022448"/>
    </source>
</evidence>
<accession>A0A0G3GNX6</accession>
<dbReference type="RefSeq" id="WP_047239973.1">
    <property type="nucleotide sequence ID" value="NZ_CP011541.1"/>
</dbReference>
<dbReference type="KEGG" id="cei:CEPID_04920"/>
<dbReference type="PROSITE" id="PS00457">
    <property type="entry name" value="NA_SOLUT_SYMP_2"/>
    <property type="match status" value="1"/>
</dbReference>